<accession>A0A0F9M8C5</accession>
<dbReference type="EMBL" id="LAZR01005988">
    <property type="protein sequence ID" value="KKM95596.1"/>
    <property type="molecule type" value="Genomic_DNA"/>
</dbReference>
<protein>
    <submittedName>
        <fullName evidence="1">Uncharacterized protein</fullName>
    </submittedName>
</protein>
<reference evidence="1" key="1">
    <citation type="journal article" date="2015" name="Nature">
        <title>Complex archaea that bridge the gap between prokaryotes and eukaryotes.</title>
        <authorList>
            <person name="Spang A."/>
            <person name="Saw J.H."/>
            <person name="Jorgensen S.L."/>
            <person name="Zaremba-Niedzwiedzka K."/>
            <person name="Martijn J."/>
            <person name="Lind A.E."/>
            <person name="van Eijk R."/>
            <person name="Schleper C."/>
            <person name="Guy L."/>
            <person name="Ettema T.J."/>
        </authorList>
    </citation>
    <scope>NUCLEOTIDE SEQUENCE</scope>
</reference>
<sequence length="74" mass="8591">MNIWSEFKTIKAGTAAVVNLELILREMDHLKKEQTIASQKIEVSLPSTTQYIILQDKEENTKVKLRIQASRTRY</sequence>
<organism evidence="1">
    <name type="scientific">marine sediment metagenome</name>
    <dbReference type="NCBI Taxonomy" id="412755"/>
    <lineage>
        <taxon>unclassified sequences</taxon>
        <taxon>metagenomes</taxon>
        <taxon>ecological metagenomes</taxon>
    </lineage>
</organism>
<evidence type="ECO:0000313" key="1">
    <source>
        <dbReference type="EMBL" id="KKM95596.1"/>
    </source>
</evidence>
<dbReference type="AlphaFoldDB" id="A0A0F9M8C5"/>
<proteinExistence type="predicted"/>
<gene>
    <name evidence="1" type="ORF">LCGC14_1186610</name>
</gene>
<name>A0A0F9M8C5_9ZZZZ</name>
<comment type="caution">
    <text evidence="1">The sequence shown here is derived from an EMBL/GenBank/DDBJ whole genome shotgun (WGS) entry which is preliminary data.</text>
</comment>